<proteinExistence type="inferred from homology"/>
<dbReference type="PANTHER" id="PTHR21015">
    <property type="entry name" value="UDP-N-ACETYLGLUCOSAMINE--N-ACETYLMURAMYL-(PENTAPEPTIDE) PYROPHOSPHORYL-UNDECAPRENOL N-ACETYLGLUCOSAMINE TRANSFERASE 1"/>
    <property type="match status" value="1"/>
</dbReference>
<protein>
    <recommendedName>
        <fullName evidence="10">UDP-N-acetylglucosamine--N-acetylmuramyl-(pentapeptide) pyrophosphoryl-undecaprenol N-acetylglucosamine transferase</fullName>
        <ecNumber evidence="10">2.4.1.227</ecNumber>
    </recommendedName>
    <alternativeName>
        <fullName evidence="10">Undecaprenyl-PP-MurNAc-pentapeptide-UDPGlcNAc GlcNAc transferase</fullName>
    </alternativeName>
</protein>
<evidence type="ECO:0000256" key="7">
    <source>
        <dbReference type="ARBA" id="ARBA00023136"/>
    </source>
</evidence>
<dbReference type="Proteomes" id="UP000007127">
    <property type="component" value="Chromosome"/>
</dbReference>
<dbReference type="GO" id="GO:0008360">
    <property type="term" value="P:regulation of cell shape"/>
    <property type="evidence" value="ECO:0007669"/>
    <property type="project" value="UniProtKB-KW"/>
</dbReference>
<evidence type="ECO:0000256" key="9">
    <source>
        <dbReference type="ARBA" id="ARBA00023316"/>
    </source>
</evidence>
<evidence type="ECO:0000256" key="3">
    <source>
        <dbReference type="ARBA" id="ARBA00022676"/>
    </source>
</evidence>
<evidence type="ECO:0000259" key="12">
    <source>
        <dbReference type="Pfam" id="PF04101"/>
    </source>
</evidence>
<name>A0AB72UG57_9PROT</name>
<dbReference type="NCBIfam" id="TIGR01133">
    <property type="entry name" value="murG"/>
    <property type="match status" value="1"/>
</dbReference>
<keyword evidence="7 10" id="KW-0472">Membrane</keyword>
<comment type="subcellular location">
    <subcellularLocation>
        <location evidence="10">Cell membrane</location>
        <topology evidence="10">Peripheral membrane protein</topology>
        <orientation evidence="10">Cytoplasmic side</orientation>
    </subcellularLocation>
</comment>
<keyword evidence="5 10" id="KW-0133">Cell shape</keyword>
<feature type="domain" description="Glycosyl transferase family 28 C-terminal" evidence="12">
    <location>
        <begin position="207"/>
        <end position="373"/>
    </location>
</feature>
<dbReference type="PANTHER" id="PTHR21015:SF22">
    <property type="entry name" value="GLYCOSYLTRANSFERASE"/>
    <property type="match status" value="1"/>
</dbReference>
<keyword evidence="4 10" id="KW-0808">Transferase</keyword>
<comment type="pathway">
    <text evidence="10">Cell wall biogenesis; peptidoglycan biosynthesis.</text>
</comment>
<dbReference type="GO" id="GO:0005975">
    <property type="term" value="P:carbohydrate metabolic process"/>
    <property type="evidence" value="ECO:0007669"/>
    <property type="project" value="InterPro"/>
</dbReference>
<dbReference type="HAMAP" id="MF_00033">
    <property type="entry name" value="MurG"/>
    <property type="match status" value="1"/>
</dbReference>
<sequence>MDLMTDIQNIEVSPMEHPLAGQVIALTSGGTGGHMFPAVALARALVRRGAHVLFFTDARASRYTEGVEGVETIILPAGGIAGKGLKGRLTGALRLGLGTMKARSLLKKARPAAVIGFGGYASIPATLSAKWLGIPFAIHEQNAVLGRANRMVARAAHRIATSFPTVKLIAPNDAAKVIWTGNPIRHEVAAIASTEYDAPTPEGPVRLLITGGSQGARVLSEILPAALVALPRDLRNRLIVTQQARAEDIEAVRKTYQGSGIDVTLASFIEDIPERLRDCHLVIARSGASTVAELTAAGRPALLVPLPSAIDDHQRFNAQQVEEAGGAWLMSQDRFTIDILSERLTKLLQNPAALTRAAKAAKATGRPNAAERLADMVLDLLGLNPAGSPDNDNMTKKDPQKV</sequence>
<feature type="binding site" evidence="10">
    <location>
        <position position="213"/>
    </location>
    <ligand>
        <name>UDP-N-acetyl-alpha-D-glucosamine</name>
        <dbReference type="ChEBI" id="CHEBI:57705"/>
    </ligand>
</feature>
<feature type="domain" description="Glycosyltransferase family 28 N-terminal" evidence="11">
    <location>
        <begin position="24"/>
        <end position="160"/>
    </location>
</feature>
<comment type="function">
    <text evidence="10">Cell wall formation. Catalyzes the transfer of a GlcNAc subunit on undecaprenyl-pyrophosphoryl-MurNAc-pentapeptide (lipid intermediate I) to form undecaprenyl-pyrophosphoryl-MurNAc-(pentapeptide)GlcNAc (lipid intermediate II).</text>
</comment>
<keyword evidence="3 10" id="KW-0328">Glycosyltransferase</keyword>
<dbReference type="SUPFAM" id="SSF53756">
    <property type="entry name" value="UDP-Glycosyltransferase/glycogen phosphorylase"/>
    <property type="match status" value="1"/>
</dbReference>
<comment type="catalytic activity">
    <reaction evidence="10">
        <text>di-trans,octa-cis-undecaprenyl diphospho-N-acetyl-alpha-D-muramoyl-L-alanyl-D-glutamyl-meso-2,6-diaminopimeloyl-D-alanyl-D-alanine + UDP-N-acetyl-alpha-D-glucosamine = di-trans,octa-cis-undecaprenyl diphospho-[N-acetyl-alpha-D-glucosaminyl-(1-&gt;4)]-N-acetyl-alpha-D-muramoyl-L-alanyl-D-glutamyl-meso-2,6-diaminopimeloyl-D-alanyl-D-alanine + UDP + H(+)</text>
        <dbReference type="Rhea" id="RHEA:31227"/>
        <dbReference type="ChEBI" id="CHEBI:15378"/>
        <dbReference type="ChEBI" id="CHEBI:57705"/>
        <dbReference type="ChEBI" id="CHEBI:58223"/>
        <dbReference type="ChEBI" id="CHEBI:61387"/>
        <dbReference type="ChEBI" id="CHEBI:61388"/>
        <dbReference type="EC" id="2.4.1.227"/>
    </reaction>
</comment>
<dbReference type="EMBL" id="CP004388">
    <property type="protein sequence ID" value="AJD53268.1"/>
    <property type="molecule type" value="Genomic_DNA"/>
</dbReference>
<dbReference type="Pfam" id="PF04101">
    <property type="entry name" value="Glyco_tran_28_C"/>
    <property type="match status" value="1"/>
</dbReference>
<comment type="caution">
    <text evidence="10">Lacks conserved residue(s) required for the propagation of feature annotation.</text>
</comment>
<evidence type="ECO:0000256" key="6">
    <source>
        <dbReference type="ARBA" id="ARBA00022984"/>
    </source>
</evidence>
<dbReference type="GO" id="GO:0005886">
    <property type="term" value="C:plasma membrane"/>
    <property type="evidence" value="ECO:0007669"/>
    <property type="project" value="UniProtKB-SubCell"/>
</dbReference>
<evidence type="ECO:0000256" key="4">
    <source>
        <dbReference type="ARBA" id="ARBA00022679"/>
    </source>
</evidence>
<dbReference type="Pfam" id="PF03033">
    <property type="entry name" value="Glyco_transf_28"/>
    <property type="match status" value="1"/>
</dbReference>
<evidence type="ECO:0000256" key="1">
    <source>
        <dbReference type="ARBA" id="ARBA00022475"/>
    </source>
</evidence>
<accession>A0AB72UG57</accession>
<gene>
    <name evidence="10 13" type="primary">murG</name>
    <name evidence="13" type="ORF">TH3_15820</name>
</gene>
<dbReference type="CDD" id="cd03785">
    <property type="entry name" value="GT28_MurG"/>
    <property type="match status" value="1"/>
</dbReference>
<dbReference type="GO" id="GO:0051301">
    <property type="term" value="P:cell division"/>
    <property type="evidence" value="ECO:0007669"/>
    <property type="project" value="UniProtKB-KW"/>
</dbReference>
<feature type="binding site" evidence="10">
    <location>
        <begin position="31"/>
        <end position="33"/>
    </location>
    <ligand>
        <name>UDP-N-acetyl-alpha-D-glucosamine</name>
        <dbReference type="ChEBI" id="CHEBI:57705"/>
    </ligand>
</feature>
<evidence type="ECO:0000256" key="8">
    <source>
        <dbReference type="ARBA" id="ARBA00023306"/>
    </source>
</evidence>
<dbReference type="EC" id="2.4.1.227" evidence="10"/>
<dbReference type="AlphaFoldDB" id="A0AB72UG57"/>
<organism evidence="13 14">
    <name type="scientific">Thalassospira xiamenensis M-5 = DSM 17429</name>
    <dbReference type="NCBI Taxonomy" id="1123366"/>
    <lineage>
        <taxon>Bacteria</taxon>
        <taxon>Pseudomonadati</taxon>
        <taxon>Pseudomonadota</taxon>
        <taxon>Alphaproteobacteria</taxon>
        <taxon>Rhodospirillales</taxon>
        <taxon>Thalassospiraceae</taxon>
        <taxon>Thalassospira</taxon>
    </lineage>
</organism>
<dbReference type="InterPro" id="IPR007235">
    <property type="entry name" value="Glyco_trans_28_C"/>
</dbReference>
<evidence type="ECO:0000313" key="13">
    <source>
        <dbReference type="EMBL" id="AJD53268.1"/>
    </source>
</evidence>
<reference evidence="13 14" key="1">
    <citation type="journal article" date="2012" name="J. Bacteriol.">
        <title>Genome sequence of Thalassospira xiamenensis type strain M-5.</title>
        <authorList>
            <person name="Lai Q."/>
            <person name="Shao Z."/>
        </authorList>
    </citation>
    <scope>NUCLEOTIDE SEQUENCE [LARGE SCALE GENOMIC DNA]</scope>
    <source>
        <strain evidence="13 14">M-5</strain>
    </source>
</reference>
<dbReference type="Gene3D" id="3.40.50.2000">
    <property type="entry name" value="Glycogen Phosphorylase B"/>
    <property type="match status" value="2"/>
</dbReference>
<keyword evidence="8 10" id="KW-0131">Cell cycle</keyword>
<feature type="binding site" evidence="10">
    <location>
        <position position="269"/>
    </location>
    <ligand>
        <name>UDP-N-acetyl-alpha-D-glucosamine</name>
        <dbReference type="ChEBI" id="CHEBI:57705"/>
    </ligand>
</feature>
<feature type="binding site" evidence="10">
    <location>
        <position position="314"/>
    </location>
    <ligand>
        <name>UDP-N-acetyl-alpha-D-glucosamine</name>
        <dbReference type="ChEBI" id="CHEBI:57705"/>
    </ligand>
</feature>
<dbReference type="InterPro" id="IPR006009">
    <property type="entry name" value="GlcNAc_MurG"/>
</dbReference>
<dbReference type="GO" id="GO:0009252">
    <property type="term" value="P:peptidoglycan biosynthetic process"/>
    <property type="evidence" value="ECO:0007669"/>
    <property type="project" value="UniProtKB-UniRule"/>
</dbReference>
<evidence type="ECO:0000313" key="14">
    <source>
        <dbReference type="Proteomes" id="UP000007127"/>
    </source>
</evidence>
<comment type="similarity">
    <text evidence="10">Belongs to the glycosyltransferase 28 family. MurG subfamily.</text>
</comment>
<evidence type="ECO:0000256" key="2">
    <source>
        <dbReference type="ARBA" id="ARBA00022618"/>
    </source>
</evidence>
<evidence type="ECO:0000259" key="11">
    <source>
        <dbReference type="Pfam" id="PF03033"/>
    </source>
</evidence>
<feature type="binding site" evidence="10">
    <location>
        <position position="185"/>
    </location>
    <ligand>
        <name>UDP-N-acetyl-alpha-D-glucosamine</name>
        <dbReference type="ChEBI" id="CHEBI:57705"/>
    </ligand>
</feature>
<dbReference type="GO" id="GO:0071555">
    <property type="term" value="P:cell wall organization"/>
    <property type="evidence" value="ECO:0007669"/>
    <property type="project" value="UniProtKB-KW"/>
</dbReference>
<dbReference type="KEGG" id="txi:TH3_15820"/>
<keyword evidence="6 10" id="KW-0573">Peptidoglycan synthesis</keyword>
<keyword evidence="9 10" id="KW-0961">Cell wall biogenesis/degradation</keyword>
<keyword evidence="2 10" id="KW-0132">Cell division</keyword>
<keyword evidence="1 10" id="KW-1003">Cell membrane</keyword>
<feature type="binding site" evidence="10">
    <location>
        <position position="142"/>
    </location>
    <ligand>
        <name>UDP-N-acetyl-alpha-D-glucosamine</name>
        <dbReference type="ChEBI" id="CHEBI:57705"/>
    </ligand>
</feature>
<dbReference type="GO" id="GO:0050511">
    <property type="term" value="F:undecaprenyldiphospho-muramoylpentapeptide beta-N-acetylglucosaminyltransferase activity"/>
    <property type="evidence" value="ECO:0007669"/>
    <property type="project" value="UniProtKB-UniRule"/>
</dbReference>
<evidence type="ECO:0000256" key="5">
    <source>
        <dbReference type="ARBA" id="ARBA00022960"/>
    </source>
</evidence>
<dbReference type="InterPro" id="IPR004276">
    <property type="entry name" value="GlycoTrans_28_N"/>
</dbReference>
<evidence type="ECO:0000256" key="10">
    <source>
        <dbReference type="HAMAP-Rule" id="MF_00033"/>
    </source>
</evidence>